<dbReference type="EMBL" id="GU071100">
    <property type="protein sequence ID" value="ADP00029.1"/>
    <property type="molecule type" value="Genomic_DNA"/>
</dbReference>
<proteinExistence type="predicted"/>
<sequence length="93" mass="10447">MTLSFESTHEYYMKDPTMYYCAEHNGLCISEDYEDTVRFTGVTEKAIIKFVSGLFQHNAELAASLKKEIGLQDVKATSTTSKQRKTKSPIATA</sequence>
<dbReference type="GeneID" id="11538056"/>
<gene>
    <name evidence="1" type="ORF">CYOG_00008</name>
</gene>
<evidence type="ECO:0000313" key="2">
    <source>
        <dbReference type="Proteomes" id="UP000006529"/>
    </source>
</evidence>
<evidence type="ECO:0000313" key="1">
    <source>
        <dbReference type="EMBL" id="ADP00029.1"/>
    </source>
</evidence>
<dbReference type="KEGG" id="vg:11538056"/>
<name>E3SMD4_9CAUD</name>
<dbReference type="RefSeq" id="YP_005087401.1">
    <property type="nucleotide sequence ID" value="NC_016657.1"/>
</dbReference>
<accession>E3SMD4</accession>
<dbReference type="Proteomes" id="UP000006529">
    <property type="component" value="Segment"/>
</dbReference>
<organism evidence="1 2">
    <name type="scientific">Cyanophage 9515-10a</name>
    <dbReference type="NCBI Taxonomy" id="444875"/>
    <lineage>
        <taxon>Viruses</taxon>
        <taxon>Duplodnaviria</taxon>
        <taxon>Heunggongvirae</taxon>
        <taxon>Uroviricota</taxon>
        <taxon>Caudoviricetes</taxon>
        <taxon>Autographivirales</taxon>
        <taxon>Sechaudvirinae</taxon>
        <taxon>Tangaroavirus</taxon>
        <taxon>Tangaroavirus tv951510a</taxon>
    </lineage>
</organism>
<reference evidence="1 2" key="1">
    <citation type="submission" date="2009-10" db="EMBL/GenBank/DDBJ databases">
        <title>The Genome Sequence of Cyanophage 9515-10a.</title>
        <authorList>
            <consortium name="The Broad Institute Genome Sequencing Platform"/>
            <person name="Henn M.R."/>
            <person name="Sullivan M.S."/>
            <person name="Osburne M.S."/>
            <person name="Levin J."/>
            <person name="Malboeuf C."/>
            <person name="Casali M."/>
            <person name="Russ C."/>
            <person name="Lennon N."/>
            <person name="Erlich R."/>
            <person name="Young S.K."/>
            <person name="Koehrsen M."/>
            <person name="Yandava C."/>
            <person name="Zeng Q."/>
            <person name="Alvarado L."/>
            <person name="Anderson S."/>
            <person name="Berlin A."/>
            <person name="Borenstein D."/>
            <person name="Chen Z."/>
            <person name="Engels R."/>
            <person name="Freedman E."/>
            <person name="Gellesch M."/>
            <person name="Goldberg J."/>
            <person name="Green L."/>
            <person name="Griggs A."/>
            <person name="Gujja S."/>
            <person name="Heiman D."/>
            <person name="Hepburn T."/>
            <person name="Howarth C."/>
            <person name="Jen D."/>
            <person name="Larson L."/>
            <person name="Lewis B."/>
            <person name="Mehta T."/>
            <person name="Park D."/>
            <person name="Pearson M."/>
            <person name="Roberts A."/>
            <person name="Ryan E."/>
            <person name="Saif S."/>
            <person name="Shea T."/>
            <person name="Shenoy N."/>
            <person name="Sisk P."/>
            <person name="Stolte C."/>
            <person name="Sykes S."/>
            <person name="Walk T."/>
            <person name="White J."/>
            <person name="Yu Q."/>
            <person name="Coleman M.L."/>
            <person name="Huang K.H."/>
            <person name="Weigele P.R."/>
            <person name="DeFrancesco A.S."/>
            <person name="Kern S.E."/>
            <person name="Thompson L.R."/>
            <person name="Fu R."/>
            <person name="Hombeck B."/>
            <person name="Chisholm S.W."/>
            <person name="Haas B."/>
            <person name="Nusbaum C."/>
            <person name="Galagan J."/>
            <person name="Birren B."/>
        </authorList>
    </citation>
    <scope>NUCLEOTIDE SEQUENCE [LARGE SCALE GENOMIC DNA]</scope>
    <source>
        <strain evidence="1">9515-10a</strain>
    </source>
</reference>
<protein>
    <submittedName>
        <fullName evidence="1">Predicted protein</fullName>
    </submittedName>
</protein>
<keyword evidence="2" id="KW-1185">Reference proteome</keyword>